<evidence type="ECO:0000313" key="3">
    <source>
        <dbReference type="Proteomes" id="UP000183404"/>
    </source>
</evidence>
<keyword evidence="2" id="KW-0282">Flagellum</keyword>
<dbReference type="InterPro" id="IPR021136">
    <property type="entry name" value="Flagellar_hook_control-like_C"/>
</dbReference>
<organism evidence="2 3">
    <name type="scientific">Thermoanaerobacter thermohydrosulfuricus</name>
    <name type="common">Clostridium thermohydrosulfuricum</name>
    <dbReference type="NCBI Taxonomy" id="1516"/>
    <lineage>
        <taxon>Bacteria</taxon>
        <taxon>Bacillati</taxon>
        <taxon>Bacillota</taxon>
        <taxon>Clostridia</taxon>
        <taxon>Thermoanaerobacterales</taxon>
        <taxon>Thermoanaerobacteraceae</taxon>
        <taxon>Thermoanaerobacter</taxon>
    </lineage>
</organism>
<evidence type="ECO:0000313" key="2">
    <source>
        <dbReference type="EMBL" id="SDF50747.1"/>
    </source>
</evidence>
<proteinExistence type="predicted"/>
<evidence type="ECO:0000259" key="1">
    <source>
        <dbReference type="Pfam" id="PF02120"/>
    </source>
</evidence>
<dbReference type="Proteomes" id="UP000183404">
    <property type="component" value="Unassembled WGS sequence"/>
</dbReference>
<feature type="domain" description="Flagellar hook-length control protein-like C-terminal" evidence="1">
    <location>
        <begin position="318"/>
        <end position="395"/>
    </location>
</feature>
<dbReference type="RefSeq" id="WP_003866707.1">
    <property type="nucleotide sequence ID" value="NZ_FNBS01000015.1"/>
</dbReference>
<dbReference type="CDD" id="cd17470">
    <property type="entry name" value="T3SS_Flik_C"/>
    <property type="match status" value="1"/>
</dbReference>
<name>A0A1I1XJV0_THETY</name>
<dbReference type="AlphaFoldDB" id="A0A1I1XJV0"/>
<gene>
    <name evidence="2" type="ORF">SAMN04244560_00827</name>
</gene>
<dbReference type="EMBL" id="FNBS01000015">
    <property type="protein sequence ID" value="SDF50747.1"/>
    <property type="molecule type" value="Genomic_DNA"/>
</dbReference>
<dbReference type="Pfam" id="PF02120">
    <property type="entry name" value="Flg_hook"/>
    <property type="match status" value="1"/>
</dbReference>
<protein>
    <submittedName>
        <fullName evidence="2">Flagellar hook-length control protein FliK</fullName>
    </submittedName>
</protein>
<reference evidence="2 3" key="1">
    <citation type="submission" date="2016-10" db="EMBL/GenBank/DDBJ databases">
        <authorList>
            <person name="de Groot N.N."/>
        </authorList>
    </citation>
    <scope>NUCLEOTIDE SEQUENCE [LARGE SCALE GENOMIC DNA]</scope>
    <source>
        <strain evidence="2 3">DSM 569</strain>
    </source>
</reference>
<keyword evidence="2" id="KW-0966">Cell projection</keyword>
<dbReference type="InterPro" id="IPR038610">
    <property type="entry name" value="FliK-like_C_sf"/>
</dbReference>
<sequence>MSGILLDTELLPFAVVNVKPDGIKAATNSQKNLAAKGDSPPKFSKVLNQQLQLAVKENGETLSSKIEKDKNIEEGQDAKFADIEDTLIKDVFNWLQYLINTLNVTGQMREGEQQSVGSQELVRVFQKEVGQLLQNFFQGKNLDIDKISQKISQLLEKNFGIKLQSDTIANAIKTGNFEEILSLYKNKNPDGEIAKVQESDMYVSRLQSSNAKEGKNNLTQVKEEDENLTQLNSQRLLSTVSKDNSTKSKNLPSNSNNEFFAIKKDGDFEQNQSFQQNDFAFLKHDTKIFDNQLIQQNSKFHQKPEIQIFDQIINNIILSKNEVSSTISIQLKPEFLGKLQINLKSIDGNIIATIITDSEKLKHQIESNLAILNSQLDLKGIKIDSFNVTVDKNMQFTSQYNGQQGFNDASKQQNMQKGYVNYLVYELPQTEEIDLPPQNYQISQDHIDVKA</sequence>
<keyword evidence="2" id="KW-0969">Cilium</keyword>
<dbReference type="Gene3D" id="3.30.750.140">
    <property type="match status" value="1"/>
</dbReference>
<accession>A0A1I1XJV0</accession>